<gene>
    <name evidence="1" type="ORF">SAMN04488239_1448</name>
</gene>
<dbReference type="Proteomes" id="UP000199628">
    <property type="component" value="Unassembled WGS sequence"/>
</dbReference>
<evidence type="ECO:0000313" key="1">
    <source>
        <dbReference type="EMBL" id="SDE80188.1"/>
    </source>
</evidence>
<dbReference type="OrthoDB" id="7374566at2"/>
<organism evidence="1 2">
    <name type="scientific">Ruegeria marina</name>
    <dbReference type="NCBI Taxonomy" id="639004"/>
    <lineage>
        <taxon>Bacteria</taxon>
        <taxon>Pseudomonadati</taxon>
        <taxon>Pseudomonadota</taxon>
        <taxon>Alphaproteobacteria</taxon>
        <taxon>Rhodobacterales</taxon>
        <taxon>Roseobacteraceae</taxon>
        <taxon>Ruegeria</taxon>
    </lineage>
</organism>
<protein>
    <submittedName>
        <fullName evidence="1">Uncharacterized protein</fullName>
    </submittedName>
</protein>
<name>A0A1G7FWC1_9RHOB</name>
<keyword evidence="2" id="KW-1185">Reference proteome</keyword>
<sequence>MVPRTNRFGRNLQHVLEKAPACYVRMFLASCRKPDEALLVPPEFSELDAEEAAREALTQFVLEQDRDVLGELDRLSDVSTYRTDLEV</sequence>
<proteinExistence type="predicted"/>
<dbReference type="RefSeq" id="WP_143028674.1">
    <property type="nucleotide sequence ID" value="NZ_FMZV01000044.1"/>
</dbReference>
<dbReference type="STRING" id="639004.SAMN04488239_1448"/>
<dbReference type="EMBL" id="FMZV01000044">
    <property type="protein sequence ID" value="SDE80188.1"/>
    <property type="molecule type" value="Genomic_DNA"/>
</dbReference>
<reference evidence="2" key="1">
    <citation type="submission" date="2016-10" db="EMBL/GenBank/DDBJ databases">
        <authorList>
            <person name="Varghese N."/>
            <person name="Submissions S."/>
        </authorList>
    </citation>
    <scope>NUCLEOTIDE SEQUENCE [LARGE SCALE GENOMIC DNA]</scope>
    <source>
        <strain evidence="2">CGMCC 1.9108</strain>
    </source>
</reference>
<evidence type="ECO:0000313" key="2">
    <source>
        <dbReference type="Proteomes" id="UP000199628"/>
    </source>
</evidence>
<accession>A0A1G7FWC1</accession>
<dbReference type="AlphaFoldDB" id="A0A1G7FWC1"/>